<proteinExistence type="predicted"/>
<dbReference type="Proteomes" id="UP001139054">
    <property type="component" value="Unassembled WGS sequence"/>
</dbReference>
<evidence type="ECO:0000313" key="2">
    <source>
        <dbReference type="Proteomes" id="UP001139054"/>
    </source>
</evidence>
<protein>
    <submittedName>
        <fullName evidence="1">Uncharacterized protein</fullName>
    </submittedName>
</protein>
<reference evidence="1" key="1">
    <citation type="submission" date="2022-01" db="EMBL/GenBank/DDBJ databases">
        <title>Genome sequnece data of strain Bradyrhizobium sp. nov.</title>
        <authorList>
            <person name="Zhang J."/>
        </authorList>
    </citation>
    <scope>NUCLEOTIDE SEQUENCE</scope>
    <source>
        <strain evidence="1">WYCCWR 13023</strain>
    </source>
</reference>
<name>A0A9X1U8A8_9BRAD</name>
<comment type="caution">
    <text evidence="1">The sequence shown here is derived from an EMBL/GenBank/DDBJ whole genome shotgun (WGS) entry which is preliminary data.</text>
</comment>
<sequence length="94" mass="10388">MPLNIFDHTGSRVRTDEAFAAELAALPEAEREDTAEFIARNLDVEEIEAELTAAKSGLAHLRHAEDRARIALANSKVDAIDSLRRYIAASRQVD</sequence>
<dbReference type="EMBL" id="JAKLTY010000012">
    <property type="protein sequence ID" value="MCG2628845.1"/>
    <property type="molecule type" value="Genomic_DNA"/>
</dbReference>
<accession>A0A9X1U8A8</accession>
<dbReference type="AlphaFoldDB" id="A0A9X1U8A8"/>
<gene>
    <name evidence="1" type="ORF">L6654_19600</name>
</gene>
<organism evidence="1 2">
    <name type="scientific">Bradyrhizobium zhengyangense</name>
    <dbReference type="NCBI Taxonomy" id="2911009"/>
    <lineage>
        <taxon>Bacteria</taxon>
        <taxon>Pseudomonadati</taxon>
        <taxon>Pseudomonadota</taxon>
        <taxon>Alphaproteobacteria</taxon>
        <taxon>Hyphomicrobiales</taxon>
        <taxon>Nitrobacteraceae</taxon>
        <taxon>Bradyrhizobium</taxon>
    </lineage>
</organism>
<evidence type="ECO:0000313" key="1">
    <source>
        <dbReference type="EMBL" id="MCG2628845.1"/>
    </source>
</evidence>
<dbReference type="RefSeq" id="WP_237890771.1">
    <property type="nucleotide sequence ID" value="NZ_JAKLTY010000012.1"/>
</dbReference>